<dbReference type="Pfam" id="PF12777">
    <property type="entry name" value="MT"/>
    <property type="match status" value="1"/>
</dbReference>
<dbReference type="FunFam" id="1.10.287.2620:FF:000001">
    <property type="entry name" value="Cytoplasmic dynein heavy chain 1"/>
    <property type="match status" value="1"/>
</dbReference>
<dbReference type="Gene3D" id="1.10.472.130">
    <property type="match status" value="1"/>
</dbReference>
<dbReference type="FunFam" id="3.40.50.300:FF:002357">
    <property type="entry name" value="Glutathione S-transferase class-mu 26 kDa isozyme"/>
    <property type="match status" value="1"/>
</dbReference>
<dbReference type="GO" id="GO:0030286">
    <property type="term" value="C:dynein complex"/>
    <property type="evidence" value="ECO:0007669"/>
    <property type="project" value="UniProtKB-KW"/>
</dbReference>
<dbReference type="FunFam" id="3.40.50.300:FF:000071">
    <property type="entry name" value="Cytoplasmic dynein heavy chain 1"/>
    <property type="match status" value="1"/>
</dbReference>
<dbReference type="GO" id="GO:0045505">
    <property type="term" value="F:dynein intermediate chain binding"/>
    <property type="evidence" value="ECO:0007669"/>
    <property type="project" value="InterPro"/>
</dbReference>
<dbReference type="InterPro" id="IPR026983">
    <property type="entry name" value="DHC"/>
</dbReference>
<feature type="domain" description="AAA+ ATPase" evidence="16">
    <location>
        <begin position="1801"/>
        <end position="1935"/>
    </location>
</feature>
<dbReference type="GO" id="GO:0051959">
    <property type="term" value="F:dynein light intermediate chain binding"/>
    <property type="evidence" value="ECO:0007669"/>
    <property type="project" value="InterPro"/>
</dbReference>
<protein>
    <recommendedName>
        <fullName evidence="4">Dynein heavy chain, cytoplasmic</fullName>
    </recommendedName>
    <alternativeName>
        <fullName evidence="14">Dynein heavy chain, cytosolic</fullName>
    </alternativeName>
</protein>
<proteinExistence type="inferred from homology"/>
<dbReference type="Pfam" id="PF22597">
    <property type="entry name" value="DYN_lid"/>
    <property type="match status" value="1"/>
</dbReference>
<dbReference type="GO" id="GO:0005874">
    <property type="term" value="C:microtubule"/>
    <property type="evidence" value="ECO:0007669"/>
    <property type="project" value="UniProtKB-KW"/>
</dbReference>
<dbReference type="InterPro" id="IPR054354">
    <property type="entry name" value="DYNC2H1-like_lid"/>
</dbReference>
<dbReference type="Proteomes" id="UP000669133">
    <property type="component" value="Unassembled WGS sequence"/>
</dbReference>
<dbReference type="Gene3D" id="1.10.8.710">
    <property type="match status" value="1"/>
</dbReference>
<dbReference type="PANTHER" id="PTHR45703">
    <property type="entry name" value="DYNEIN HEAVY CHAIN"/>
    <property type="match status" value="1"/>
</dbReference>
<dbReference type="CDD" id="cd00009">
    <property type="entry name" value="AAA"/>
    <property type="match status" value="1"/>
</dbReference>
<dbReference type="Pfam" id="PF08385">
    <property type="entry name" value="DHC_N1"/>
    <property type="match status" value="1"/>
</dbReference>
<keyword evidence="9" id="KW-0067">ATP-binding</keyword>
<keyword evidence="8" id="KW-0547">Nucleotide-binding</keyword>
<evidence type="ECO:0000256" key="11">
    <source>
        <dbReference type="ARBA" id="ARBA00023054"/>
    </source>
</evidence>
<accession>A0A8H7ZCF6</accession>
<evidence type="ECO:0000256" key="13">
    <source>
        <dbReference type="ARBA" id="ARBA00023212"/>
    </source>
</evidence>
<evidence type="ECO:0000256" key="3">
    <source>
        <dbReference type="ARBA" id="ARBA00011655"/>
    </source>
</evidence>
<reference evidence="17 18" key="1">
    <citation type="submission" date="2020-12" db="EMBL/GenBank/DDBJ databases">
        <title>Effect of drift, selection, and recombination on the evolution of hybrid genomes in Candida yeast pathogens.</title>
        <authorList>
            <person name="Mixao V."/>
            <person name="Ksiezopolska E."/>
            <person name="Saus E."/>
            <person name="Boekhout T."/>
            <person name="Gacser A."/>
            <person name="Gabaldon T."/>
        </authorList>
    </citation>
    <scope>NUCLEOTIDE SEQUENCE [LARGE SCALE GENOMIC DNA]</scope>
    <source>
        <strain evidence="17 18">BP57</strain>
    </source>
</reference>
<comment type="subcellular location">
    <subcellularLocation>
        <location evidence="1">Cytoplasm</location>
        <location evidence="1">Cytoskeleton</location>
    </subcellularLocation>
</comment>
<dbReference type="Gene3D" id="3.20.180.20">
    <property type="entry name" value="Dynein heavy chain, N-terminal domain 2"/>
    <property type="match status" value="1"/>
</dbReference>
<evidence type="ECO:0000256" key="4">
    <source>
        <dbReference type="ARBA" id="ARBA00022197"/>
    </source>
</evidence>
<dbReference type="Pfam" id="PF12775">
    <property type="entry name" value="AAA_7"/>
    <property type="match status" value="1"/>
</dbReference>
<dbReference type="Pfam" id="PF18198">
    <property type="entry name" value="AAA_lid_11"/>
    <property type="match status" value="1"/>
</dbReference>
<keyword evidence="6" id="KW-0493">Microtubule</keyword>
<dbReference type="InterPro" id="IPR004273">
    <property type="entry name" value="Dynein_heavy_D6_P-loop"/>
</dbReference>
<dbReference type="GO" id="GO:0005524">
    <property type="term" value="F:ATP binding"/>
    <property type="evidence" value="ECO:0007669"/>
    <property type="project" value="UniProtKB-KW"/>
</dbReference>
<evidence type="ECO:0000313" key="17">
    <source>
        <dbReference type="EMBL" id="KAG5419290.1"/>
    </source>
</evidence>
<evidence type="ECO:0000256" key="6">
    <source>
        <dbReference type="ARBA" id="ARBA00022701"/>
    </source>
</evidence>
<dbReference type="OrthoDB" id="447173at2759"/>
<dbReference type="InterPro" id="IPR035699">
    <property type="entry name" value="AAA_6"/>
</dbReference>
<dbReference type="InterPro" id="IPR042219">
    <property type="entry name" value="AAA_lid_11_sf"/>
</dbReference>
<dbReference type="Gene3D" id="1.20.58.1120">
    <property type="match status" value="1"/>
</dbReference>
<dbReference type="Gene3D" id="1.20.920.20">
    <property type="match status" value="1"/>
</dbReference>
<dbReference type="Pfam" id="PF08393">
    <property type="entry name" value="DHC_N2"/>
    <property type="match status" value="1"/>
</dbReference>
<keyword evidence="13" id="KW-0206">Cytoskeleton</keyword>
<dbReference type="GO" id="GO:0007097">
    <property type="term" value="P:nuclear migration"/>
    <property type="evidence" value="ECO:0007669"/>
    <property type="project" value="UniProtKB-ARBA"/>
</dbReference>
<dbReference type="GO" id="GO:0008569">
    <property type="term" value="F:minus-end-directed microtubule motor activity"/>
    <property type="evidence" value="ECO:0007669"/>
    <property type="project" value="InterPro"/>
</dbReference>
<evidence type="ECO:0000256" key="2">
    <source>
        <dbReference type="ARBA" id="ARBA00008887"/>
    </source>
</evidence>
<comment type="subunit">
    <text evidence="3">Consists of at least two heavy chains and a number of intermediate and light chains.</text>
</comment>
<dbReference type="SUPFAM" id="SSF52540">
    <property type="entry name" value="P-loop containing nucleoside triphosphate hydrolases"/>
    <property type="match status" value="4"/>
</dbReference>
<dbReference type="GeneID" id="93651686"/>
<organism evidence="17 18">
    <name type="scientific">Candida metapsilosis</name>
    <dbReference type="NCBI Taxonomy" id="273372"/>
    <lineage>
        <taxon>Eukaryota</taxon>
        <taxon>Fungi</taxon>
        <taxon>Dikarya</taxon>
        <taxon>Ascomycota</taxon>
        <taxon>Saccharomycotina</taxon>
        <taxon>Pichiomycetes</taxon>
        <taxon>Debaryomycetaceae</taxon>
        <taxon>Candida/Lodderomyces clade</taxon>
        <taxon>Candida</taxon>
    </lineage>
</organism>
<keyword evidence="11 15" id="KW-0175">Coiled coil</keyword>
<dbReference type="InterPro" id="IPR024317">
    <property type="entry name" value="Dynein_heavy_chain_D4_dom"/>
</dbReference>
<dbReference type="Pfam" id="PF12774">
    <property type="entry name" value="AAA_6"/>
    <property type="match status" value="1"/>
</dbReference>
<evidence type="ECO:0000259" key="16">
    <source>
        <dbReference type="SMART" id="SM00382"/>
    </source>
</evidence>
<dbReference type="InterPro" id="IPR042228">
    <property type="entry name" value="Dynein_linker_3"/>
</dbReference>
<dbReference type="InterPro" id="IPR043157">
    <property type="entry name" value="Dynein_AAA1S"/>
</dbReference>
<dbReference type="Pfam" id="PF12780">
    <property type="entry name" value="AAA_8"/>
    <property type="match status" value="1"/>
</dbReference>
<comment type="caution">
    <text evidence="17">The sequence shown here is derived from an EMBL/GenBank/DDBJ whole genome shotgun (WGS) entry which is preliminary data.</text>
</comment>
<evidence type="ECO:0000313" key="18">
    <source>
        <dbReference type="Proteomes" id="UP000669133"/>
    </source>
</evidence>
<keyword evidence="5" id="KW-0963">Cytoplasm</keyword>
<dbReference type="FunFam" id="1.20.920.20:FF:000002">
    <property type="entry name" value="Cytoplasmic dynein 1 heavy chain"/>
    <property type="match status" value="1"/>
</dbReference>
<dbReference type="InterPro" id="IPR027417">
    <property type="entry name" value="P-loop_NTPase"/>
</dbReference>
<dbReference type="Gene3D" id="1.20.140.100">
    <property type="entry name" value="Dynein heavy chain, N-terminal domain 2"/>
    <property type="match status" value="1"/>
</dbReference>
<dbReference type="FunFam" id="3.20.180.20:FF:000002">
    <property type="entry name" value="Cytoplasmic dynein heavy chain 1"/>
    <property type="match status" value="1"/>
</dbReference>
<sequence length="4122" mass="470430">MAPSMEDSGLSLALYDHIIEIVKSIDGESATLQENHSSIQDFLNNHDPDTLLITKERGHNQHMIYNTTPAIKSRIDEIESIVFVIKPKGSLVSDKPFGSQLNIMNIPVTSNTGDTNELSVDALKTALELGLLPYYDLISSERDSNLARKRFHDLLLALQTTRSISIPNLLVTTHPKIKSIVAGETDISQDLFGDVAFINELTSISNDWINQVQSITKAVHSTLDSKSLKNEIQFWNTIDLALKSIDKQIKAPEITTTLELLSKARKFHVTLSFENDIGLKEMSTTAASYESFFKDIPLDELLDNETPGYDSFNSALYDVIHHINQRLSMLPVSAGANIIQLLLVDVSKKLQKLISKQEIMSLGYSSFMNHQTKVTKLIESLKDKIKFTTTTLRELARKRQDKVKPISIDQSELESLASRLHTSTTFRANHESLMHSVEAVLHGDEKSKSVKDLIEAYNKYIIPINVADISHEGKLVWNMHENAYKQVFNSIFTNVVTKINGFFDKAQQFSDYLNIYRQFLPNIQSHNTSLMTIQDTYKLKILDQAMVEIQGVREDMGDDEDYTCERIIHDMGLISKLKFYRESLSVLLGTEWVNYSVGTKIDALTSNSIANLSPERKFAKWVAIDKALDPKSMGLVVKHTKKSEGIHSFELNMDLGKLQSFERALDLKNLGFAATFVLPYKKQIALHHMAVEIQNILYMIKRVFEIANKEGKRRLYGFISGDVYQLVPLMRQLSKLEWTHLSQAIDLVNRNDVLLMRSESLIEMQALNCLQSITQQLVQIDTQITRLRNFFVYMERSVNDLETVPFSATHISEILNKLQHKLDETSLETNTSVECLTSLVYCEVQACLYGRLHNELTSLYEAMSLKEPHESIENNASEFAVYSHSLALLDGLIVMSPPLKDGRRHFFSIVNSLVTISVDHEMRIGSDSEVDDTFNSTLCTKRDSANHILNILTEKIDQIYSDVESYLYKWRTVQNVLDAGLDDDMSWLFTDEDDITGWYKSLREVCEFGKVFDEPRVGFGGLVIIEAKQVVSKLSILYETFKRSVISQFSIKFAENVKSLELQIKTSQSNLNRRLNFDSNGRQLLLDLGYISEVHDKTREWKNSLSLFSSIEKFIFKHRFKFPREWLYITQLEIDFSKVLAILKEKLHLVEKNKDIVVSNVNSESLETSKSLKALCIDWTKSRPIGGDLKPAVALQCLNSFRSKFHDLTSFGELLNRVAKDMEMEQPFTHDVVEIMDDILHLREVWSSVNTLWEILQQMKLTLWKHFNTQDVSLKLREISDSIKELPFGIRQYQAVDDLREEIKRCLKVHPKLIQLNNSCLKERHWKKILDQLCPSSQKADHLTLGLVWQLNLDLNFQLVQDVLDQARDERTIEESLNKIEETWAGIYYELFNYENKCRLVKNWDALFDQCETDLEVINSIKKSLYYETFGKSVSEWEQKLNTLHSVLDIWVEVQREYIHLDGVLGKNNNEVRNLLPLEHSRFQNLSFEFVSLLKQIYKYDQVIDVLMIGDIQGQLNRFLSSLNRIQKSLAEYLEKQRDLFPRFFFLGDEDLLEVIGFSKDIMRINKHVKKMFGGVSKINFDQNSHSIVSVESEEGEVLTLTERISLVTYPMLHEWLIQLELQIQRTLMHSVGLNHAEWNRIIRNGTEDEVFKLLNETPGQVANLLTQIVYTSWIESSISSETVDIGTRTDELIVVFTRLLKRCSDLITQKKSQNLIIELLQQKQLIKTLGGATMEHKRALWVIQQKFYLNQSTLEVVMKQAFSSFAYGFEYMGIPEKLAYSPLLNNCFLNMTQALSMRLGGSPVGPSGTGKTESIKALGQSLGKMVVVFCCDERFDYSSMGRIFHGLCRVGAWGCFDEFNRLDEMSLSAISSQVETIQKGLQHPSESIELSHRFLQVNPDTALFVTMNPGYAGRNQLPENLKKLFRTFQMVKPDVQIIIEVLLTSMTFKFAQDLSKIVAQFFSEILFKVSNQKHYDFGLRAIKTTLSMCGNLKYKDTSEEEAVKVREYEIVKQSIHQTVLPKLISDDIEAFSTLQELCFPNVTILLGTAELRSHLGKVCDEMGYEASAETMEKAMQLASIQSSNHGIMLCGESGSGKSTVLKVTMKALMKLEGIEHTAIVISPKVFSKDHLYGKFDILTRQWTDGLFTSVLRRIQENSRGELGKRTWIVFDGDIDPIWAENLNSVLDDNRVLTLPTGERLVLPSCVSIVFETTNLDNATPATISRCGMIWFDKSSISNNELCTRLHFRLTYQNIRFDDENVQSKPQLTALVKELTGHISSMLTPNLIDSLDTFGSKLTHIMQYSCERAINTVEAYVRSYIRRSLRKGTSFELSSMSSKRFTGKVIILALVWAFAGDCSPEDQVLFAQELRSIETFAFLDFPEGPILDYEVRFPDAEWIPIESKVEVLDLQPQEITNPNIIVPTIDTIKHEDLIYAMIQERRALIMCGPPGSGKTMTLYKALSKSSHIDILPLNFSKETTPQALLKSMESSCEYRRVNGGVSLCPKTNGKWVVVFCDEINLPGLDKYGSQTVISLLRQMIEHNGFWRPKDMQWVTLRNIQFVGACNSPKDPGRYELSPSFLRHVCLVQVNYPGESSLLRVYQTLNNAIFKCAPNLKPFVNQLTRASIDVYEKSKAKFTNYVYSPRELTRWSRGLFEALKSVEYRDLAQFLRLWYNEGLRLFYDRLSTEQDRLWTLNTFHDVCSNHFPGVDLNACFKGPILFSDWMTSKYQSVSSQELKRFVKERLRVYSEEEIESELVLHEEMLDHILRIDRVLKQPQGHLILVGSSSSGRTTLSRFVSWMNGTKVVQLSVKTGYNIDDFDEFLRRLLLRVVDGERLCLIIDESSMVEASFIERMNVLLANAEVPGLFEGENHASLISKCVEKSQSQGLFLDSDSEISRWFTDQIAQNLHVVFTIGESQRGRSGQVLASPALFNRCVLSWMGNWSRFCLFNVASSVLSNLVLESSKSNQDVGGSMRDTSGSYQDLIIDYLIFVHENLDHLESAHESHSPGKFLSLLKTFASLCTQKRAEADERQRHIILGLEKLQETVIQVDKMKSFLTTKEKELAEKNLEARKMLDQMLVDQNEAERKQEFSIETQAELEKQEAKILSRKETVLKELAMAEPAVLEAQRGVQNIKKQHLSEIRSMTNPPAAVKMTVESVCVLLGYRVSSWRDVQLAIRGEDFIPNIVNFDCEQQLPTQLREYMEKTYLSRPDYTFEVAHRASKACGPLLEWVRAQLAYSSILTEVGPLREEVMILEQQTTKTRAHLIAIDQMIKELEVKIDQCKSDYSELIRETEKIRMESTKVSEKLQRSMALVKSLESERHRWKDSIKSFELENDQLIGTALLCASFVTYAGALDEMGRDRLLKMWRKCLSDYGITYDDGLSIADYLMRNADLQLWLENGLPNEEFCKINVSLLNSVEYPVVIDPTGAIVDIISKSFPAKMLTVTAFSNEGFLNSLENSLRFGGVIVIEDAEQYNPVINDLLRNTVHRNGGRMMIELGGELVDFNPKFKMIMCTKEPELELTEFVQSRTNVVNFSITSSGSLESRILDKALQVSHPELEKKRAELILAKSEITTHLQGLEDELLMSLSASTEGILEDDSLLATLETLKQNSMDLSERLENAKDVMSEVDKTRETFNIIASHCVSINSLLTSFEKFSWFYRIPLTGFMKLCFDVMKRGNWSDESEISFSMYRETFDVISPTLAFEDKMVLAMSLIIMWNNSKEESYKDGIRNMMQHFLTHEPLDANDIKSVLVEEGSTLSGAGADSILNALMESLNGQKIDLFESFSKFCSPLFDGFPFESKYSTTYWLEQVQLILVLTPDGFDATFKLVEVAEALNQRTMLVSMGAKESADIAYKSIERACKEPLWIVVQNVHLASAWLDRLKNAITGLNLHPGSKLLFTGNSQSKLPQLLAMECKILYFEKVTSFRGTVSETFAAIPTRLLTSPVHLHAFLLLSWFHCFVSEMCRYIPFSFKSEFEVNDSDLHCGVNVVENAILLSKGRAESIPWEEIRLMLGNAVYGGKISNPEDQAYLRNICNRIFTDDSLKSGFNLVENKLTLASKEVLHLPETSTVSEYKAWIDKLPTDIPLSWLELEQSVKQSMAVKSSENIIRKVLKLVDEI</sequence>
<evidence type="ECO:0000256" key="15">
    <source>
        <dbReference type="SAM" id="Coils"/>
    </source>
</evidence>
<dbReference type="PROSITE" id="PS00675">
    <property type="entry name" value="SIGMA54_INTERACT_1"/>
    <property type="match status" value="1"/>
</dbReference>
<evidence type="ECO:0000256" key="9">
    <source>
        <dbReference type="ARBA" id="ARBA00022840"/>
    </source>
</evidence>
<keyword evidence="7" id="KW-0677">Repeat</keyword>
<dbReference type="Gene3D" id="1.10.287.2620">
    <property type="match status" value="1"/>
</dbReference>
<dbReference type="InterPro" id="IPR013602">
    <property type="entry name" value="Dynein_heavy_linker"/>
</dbReference>
<dbReference type="SMART" id="SM00382">
    <property type="entry name" value="AAA"/>
    <property type="match status" value="4"/>
</dbReference>
<evidence type="ECO:0000256" key="1">
    <source>
        <dbReference type="ARBA" id="ARBA00004245"/>
    </source>
</evidence>
<evidence type="ECO:0000256" key="14">
    <source>
        <dbReference type="ARBA" id="ARBA00033439"/>
    </source>
</evidence>
<dbReference type="InterPro" id="IPR025662">
    <property type="entry name" value="Sigma_54_int_dom_ATP-bd_1"/>
</dbReference>
<evidence type="ECO:0000256" key="10">
    <source>
        <dbReference type="ARBA" id="ARBA00023017"/>
    </source>
</evidence>
<dbReference type="InterPro" id="IPR041658">
    <property type="entry name" value="AAA_lid_11"/>
</dbReference>
<dbReference type="Pfam" id="PF12781">
    <property type="entry name" value="AAA_9"/>
    <property type="match status" value="1"/>
</dbReference>
<dbReference type="EMBL" id="JAEOAQ010000003">
    <property type="protein sequence ID" value="KAG5419290.1"/>
    <property type="molecule type" value="Genomic_DNA"/>
</dbReference>
<evidence type="ECO:0000256" key="8">
    <source>
        <dbReference type="ARBA" id="ARBA00022741"/>
    </source>
</evidence>
<dbReference type="Gene3D" id="1.20.920.30">
    <property type="match status" value="1"/>
</dbReference>
<dbReference type="Gene3D" id="6.10.140.1060">
    <property type="match status" value="1"/>
</dbReference>
<evidence type="ECO:0000256" key="7">
    <source>
        <dbReference type="ARBA" id="ARBA00022737"/>
    </source>
</evidence>
<dbReference type="InterPro" id="IPR013594">
    <property type="entry name" value="Dynein_heavy_tail"/>
</dbReference>
<dbReference type="PANTHER" id="PTHR45703:SF36">
    <property type="entry name" value="DYNEIN HEAVY CHAIN, CYTOPLASMIC"/>
    <property type="match status" value="1"/>
</dbReference>
<feature type="domain" description="AAA+ ATPase" evidence="16">
    <location>
        <begin position="2777"/>
        <end position="2942"/>
    </location>
</feature>
<keyword evidence="18" id="KW-1185">Reference proteome</keyword>
<dbReference type="Gene3D" id="1.10.8.720">
    <property type="entry name" value="Region D6 of dynein motor"/>
    <property type="match status" value="1"/>
</dbReference>
<dbReference type="RefSeq" id="XP_067548406.1">
    <property type="nucleotide sequence ID" value="XM_067691981.1"/>
</dbReference>
<dbReference type="InterPro" id="IPR041466">
    <property type="entry name" value="Dynein_AAA5_ext"/>
</dbReference>
<dbReference type="InterPro" id="IPR042222">
    <property type="entry name" value="Dynein_2_N"/>
</dbReference>
<keyword evidence="10" id="KW-0243">Dynein</keyword>
<dbReference type="Gene3D" id="3.40.50.300">
    <property type="entry name" value="P-loop containing nucleotide triphosphate hydrolases"/>
    <property type="match status" value="5"/>
</dbReference>
<name>A0A8H7ZCF6_9ASCO</name>
<feature type="coiled-coil region" evidence="15">
    <location>
        <begin position="3274"/>
        <end position="3336"/>
    </location>
</feature>
<dbReference type="Pfam" id="PF17852">
    <property type="entry name" value="Dynein_AAA_lid"/>
    <property type="match status" value="1"/>
</dbReference>
<feature type="domain" description="AAA+ ATPase" evidence="16">
    <location>
        <begin position="2440"/>
        <end position="2590"/>
    </location>
</feature>
<gene>
    <name evidence="17" type="ORF">I9W82_003057</name>
</gene>
<feature type="domain" description="AAA+ ATPase" evidence="16">
    <location>
        <begin position="2084"/>
        <end position="2217"/>
    </location>
</feature>
<evidence type="ECO:0000256" key="5">
    <source>
        <dbReference type="ARBA" id="ARBA00022490"/>
    </source>
</evidence>
<dbReference type="Pfam" id="PF03028">
    <property type="entry name" value="Dynein_heavy"/>
    <property type="match status" value="1"/>
</dbReference>
<dbReference type="InterPro" id="IPR035706">
    <property type="entry name" value="AAA_9"/>
</dbReference>
<dbReference type="InterPro" id="IPR024743">
    <property type="entry name" value="Dynein_HC_stalk"/>
</dbReference>
<evidence type="ECO:0000256" key="12">
    <source>
        <dbReference type="ARBA" id="ARBA00023175"/>
    </source>
</evidence>
<comment type="similarity">
    <text evidence="2">Belongs to the dynein heavy chain family.</text>
</comment>
<keyword evidence="12" id="KW-0505">Motor protein</keyword>
<dbReference type="InterPro" id="IPR003593">
    <property type="entry name" value="AAA+_ATPase"/>
</dbReference>
<dbReference type="GO" id="GO:0072384">
    <property type="term" value="P:organelle transport along microtubule"/>
    <property type="evidence" value="ECO:0007669"/>
    <property type="project" value="UniProtKB-ARBA"/>
</dbReference>